<dbReference type="Gene3D" id="3.40.50.2300">
    <property type="match status" value="1"/>
</dbReference>
<dbReference type="InterPro" id="IPR001610">
    <property type="entry name" value="PAC"/>
</dbReference>
<dbReference type="SUPFAM" id="SSF55785">
    <property type="entry name" value="PYP-like sensor domain (PAS domain)"/>
    <property type="match status" value="4"/>
</dbReference>
<reference evidence="10" key="1">
    <citation type="submission" date="2023-08" db="EMBL/GenBank/DDBJ databases">
        <title>Increased levels of nutrients transform a symbiont into a lethal pathobiont.</title>
        <authorList>
            <person name="Lachnit T."/>
            <person name="Ulrich L."/>
            <person name="Willmer F.M."/>
            <person name="Hasenbein T."/>
            <person name="Steiner L.X."/>
            <person name="Wolters M."/>
            <person name="Herbst E.M."/>
            <person name="Deines P."/>
        </authorList>
    </citation>
    <scope>NUCLEOTIDE SEQUENCE</scope>
    <source>
        <strain evidence="10">T3</strain>
    </source>
</reference>
<feature type="domain" description="PAC" evidence="9">
    <location>
        <begin position="377"/>
        <end position="429"/>
    </location>
</feature>
<dbReference type="EMBL" id="CP158373">
    <property type="protein sequence ID" value="XBY66528.1"/>
    <property type="molecule type" value="Genomic_DNA"/>
</dbReference>
<evidence type="ECO:0000256" key="2">
    <source>
        <dbReference type="ARBA" id="ARBA00012438"/>
    </source>
</evidence>
<dbReference type="Gene3D" id="3.30.450.20">
    <property type="entry name" value="PAS domain"/>
    <property type="match status" value="4"/>
</dbReference>
<gene>
    <name evidence="10" type="ORF">ABS648_12410</name>
</gene>
<feature type="domain" description="PAC" evidence="9">
    <location>
        <begin position="250"/>
        <end position="305"/>
    </location>
</feature>
<dbReference type="InterPro" id="IPR004358">
    <property type="entry name" value="Sig_transdc_His_kin-like_C"/>
</dbReference>
<feature type="domain" description="Response regulatory" evidence="8">
    <location>
        <begin position="1007"/>
        <end position="1117"/>
    </location>
</feature>
<keyword evidence="5" id="KW-0418">Kinase</keyword>
<accession>A0AAU7Y9X9</accession>
<dbReference type="InterPro" id="IPR013656">
    <property type="entry name" value="PAS_4"/>
</dbReference>
<dbReference type="CDD" id="cd00130">
    <property type="entry name" value="PAS"/>
    <property type="match status" value="1"/>
</dbReference>
<evidence type="ECO:0000313" key="10">
    <source>
        <dbReference type="EMBL" id="XBY66528.1"/>
    </source>
</evidence>
<name>A0AAU7Y9X9_9PSED</name>
<dbReference type="InterPro" id="IPR036097">
    <property type="entry name" value="HisK_dim/P_sf"/>
</dbReference>
<evidence type="ECO:0000259" key="7">
    <source>
        <dbReference type="PROSITE" id="PS50109"/>
    </source>
</evidence>
<dbReference type="InterPro" id="IPR003661">
    <property type="entry name" value="HisK_dim/P_dom"/>
</dbReference>
<dbReference type="Gene3D" id="1.10.287.130">
    <property type="match status" value="1"/>
</dbReference>
<dbReference type="InterPro" id="IPR000014">
    <property type="entry name" value="PAS"/>
</dbReference>
<feature type="domain" description="Histidine kinase" evidence="7">
    <location>
        <begin position="762"/>
        <end position="981"/>
    </location>
</feature>
<dbReference type="InterPro" id="IPR011006">
    <property type="entry name" value="CheY-like_superfamily"/>
</dbReference>
<evidence type="ECO:0000256" key="3">
    <source>
        <dbReference type="ARBA" id="ARBA00022553"/>
    </source>
</evidence>
<dbReference type="Pfam" id="PF00072">
    <property type="entry name" value="Response_reg"/>
    <property type="match status" value="1"/>
</dbReference>
<dbReference type="PANTHER" id="PTHR43065:SF49">
    <property type="entry name" value="HISTIDINE KINASE"/>
    <property type="match status" value="1"/>
</dbReference>
<dbReference type="InterPro" id="IPR001789">
    <property type="entry name" value="Sig_transdc_resp-reg_receiver"/>
</dbReference>
<dbReference type="PANTHER" id="PTHR43065">
    <property type="entry name" value="SENSOR HISTIDINE KINASE"/>
    <property type="match status" value="1"/>
</dbReference>
<feature type="modified residue" description="4-aspartylphosphate" evidence="6">
    <location>
        <position position="1056"/>
    </location>
</feature>
<dbReference type="InterPro" id="IPR036890">
    <property type="entry name" value="HATPase_C_sf"/>
</dbReference>
<dbReference type="InterPro" id="IPR029016">
    <property type="entry name" value="GAF-like_dom_sf"/>
</dbReference>
<dbReference type="InterPro" id="IPR035965">
    <property type="entry name" value="PAS-like_dom_sf"/>
</dbReference>
<dbReference type="Gene3D" id="3.30.565.10">
    <property type="entry name" value="Histidine kinase-like ATPase, C-terminal domain"/>
    <property type="match status" value="1"/>
</dbReference>
<dbReference type="SMART" id="SM00086">
    <property type="entry name" value="PAC"/>
    <property type="match status" value="3"/>
</dbReference>
<dbReference type="CDD" id="cd00082">
    <property type="entry name" value="HisKA"/>
    <property type="match status" value="1"/>
</dbReference>
<evidence type="ECO:0000256" key="6">
    <source>
        <dbReference type="PROSITE-ProRule" id="PRU00169"/>
    </source>
</evidence>
<dbReference type="SUPFAM" id="SSF52172">
    <property type="entry name" value="CheY-like"/>
    <property type="match status" value="1"/>
</dbReference>
<dbReference type="EC" id="2.7.13.3" evidence="2"/>
<evidence type="ECO:0000259" key="8">
    <source>
        <dbReference type="PROSITE" id="PS50110"/>
    </source>
</evidence>
<dbReference type="InterPro" id="IPR003594">
    <property type="entry name" value="HATPase_dom"/>
</dbReference>
<keyword evidence="4" id="KW-0808">Transferase</keyword>
<dbReference type="SUPFAM" id="SSF47384">
    <property type="entry name" value="Homodimeric domain of signal transducing histidine kinase"/>
    <property type="match status" value="1"/>
</dbReference>
<dbReference type="SMART" id="SM00091">
    <property type="entry name" value="PAS"/>
    <property type="match status" value="2"/>
</dbReference>
<dbReference type="Pfam" id="PF08448">
    <property type="entry name" value="PAS_4"/>
    <property type="match status" value="3"/>
</dbReference>
<dbReference type="Pfam" id="PF02518">
    <property type="entry name" value="HATPase_c"/>
    <property type="match status" value="1"/>
</dbReference>
<proteinExistence type="predicted"/>
<dbReference type="PRINTS" id="PR00344">
    <property type="entry name" value="BCTRLSENSOR"/>
</dbReference>
<dbReference type="InterPro" id="IPR003018">
    <property type="entry name" value="GAF"/>
</dbReference>
<dbReference type="PROSITE" id="PS50113">
    <property type="entry name" value="PAC"/>
    <property type="match status" value="3"/>
</dbReference>
<evidence type="ECO:0000256" key="1">
    <source>
        <dbReference type="ARBA" id="ARBA00000085"/>
    </source>
</evidence>
<dbReference type="SUPFAM" id="SSF55781">
    <property type="entry name" value="GAF domain-like"/>
    <property type="match status" value="1"/>
</dbReference>
<dbReference type="Gene3D" id="3.30.450.40">
    <property type="match status" value="1"/>
</dbReference>
<dbReference type="GO" id="GO:0000155">
    <property type="term" value="F:phosphorelay sensor kinase activity"/>
    <property type="evidence" value="ECO:0007669"/>
    <property type="project" value="InterPro"/>
</dbReference>
<dbReference type="SMART" id="SM00388">
    <property type="entry name" value="HisKA"/>
    <property type="match status" value="1"/>
</dbReference>
<dbReference type="SUPFAM" id="SSF55874">
    <property type="entry name" value="ATPase domain of HSP90 chaperone/DNA topoisomerase II/histidine kinase"/>
    <property type="match status" value="1"/>
</dbReference>
<dbReference type="RefSeq" id="WP_350448337.1">
    <property type="nucleotide sequence ID" value="NZ_CP158373.1"/>
</dbReference>
<evidence type="ECO:0000259" key="9">
    <source>
        <dbReference type="PROSITE" id="PS50113"/>
    </source>
</evidence>
<feature type="domain" description="PAC" evidence="9">
    <location>
        <begin position="121"/>
        <end position="174"/>
    </location>
</feature>
<dbReference type="InterPro" id="IPR000700">
    <property type="entry name" value="PAS-assoc_C"/>
</dbReference>
<dbReference type="SMART" id="SM00448">
    <property type="entry name" value="REC"/>
    <property type="match status" value="1"/>
</dbReference>
<keyword evidence="3 6" id="KW-0597">Phosphoprotein</keyword>
<dbReference type="PROSITE" id="PS50109">
    <property type="entry name" value="HIS_KIN"/>
    <property type="match status" value="1"/>
</dbReference>
<dbReference type="SMART" id="SM00065">
    <property type="entry name" value="GAF"/>
    <property type="match status" value="1"/>
</dbReference>
<comment type="catalytic activity">
    <reaction evidence="1">
        <text>ATP + protein L-histidine = ADP + protein N-phospho-L-histidine.</text>
        <dbReference type="EC" id="2.7.13.3"/>
    </reaction>
</comment>
<protein>
    <recommendedName>
        <fullName evidence="2">histidine kinase</fullName>
        <ecNumber evidence="2">2.7.13.3</ecNumber>
    </recommendedName>
</protein>
<dbReference type="InterPro" id="IPR005467">
    <property type="entry name" value="His_kinase_dom"/>
</dbReference>
<dbReference type="PROSITE" id="PS50110">
    <property type="entry name" value="RESPONSE_REGULATORY"/>
    <property type="match status" value="1"/>
</dbReference>
<dbReference type="Pfam" id="PF00512">
    <property type="entry name" value="HisKA"/>
    <property type="match status" value="1"/>
</dbReference>
<evidence type="ECO:0000256" key="5">
    <source>
        <dbReference type="ARBA" id="ARBA00022777"/>
    </source>
</evidence>
<evidence type="ECO:0000256" key="4">
    <source>
        <dbReference type="ARBA" id="ARBA00022679"/>
    </source>
</evidence>
<dbReference type="AlphaFoldDB" id="A0AAU7Y9X9"/>
<dbReference type="SMART" id="SM00387">
    <property type="entry name" value="HATPase_c"/>
    <property type="match status" value="1"/>
</dbReference>
<dbReference type="Pfam" id="PF01590">
    <property type="entry name" value="GAF"/>
    <property type="match status" value="1"/>
</dbReference>
<sequence>MTDEAPRSPTGTPSPQFLPSSGELGRLINAHDWAATPLGPIEAWPQSLKTVTGMLLLSPVPIVLLWGEAGTMIYNDAYSVFAGGRHPQLLGSEVRQGWPEVADFNDNVMKVGLAGGTLAYKDQELTLHRNGRPESVWMNLDYSPVLDESGHPAGVIAIVVETTERVRAERHMQAERSRLQSLFEQAPGLMALLAGPDYVFELANPVYRRLVGDRDLIGRPLREALPEVERQGFIELLDQVRTSGKAYVGTGVHVMLQREPGGIEEERVLDFVYQPVVDGQGRVTAIFVEGQDITERAAAEARVRESEERFRALVNASSDMLFRMDPHWTEMRRLDGKGLIADLRRPTANWLQDYIPAEDQPRVRAAIDQAVRTKGIFQLEHRVYLLDGSLGWTFSRAVPLLDADGEISEWFGAASDMTGRHLAEDALRENEARLLFLDALGKETSRSVDADQILAITTRMLGEHLGVAVCAYADMDPDGDGFTIRGDWAAPGSQSIVGHYHLSDFGQLAVQRLGAGLPLVLDDNRGQLAPAEAATYLAIGLAATLCLPLVKGGRLTALMAIHDSRPRNWTHKELALLTEVTERSWAHIERVRSEAEAREGERRFREELEAKVAERTAALAQSEANIRAIFETSHLYQGLIAASGEVLHFNATALAGIDASLEQVAGKPFWETPWFTRTPGMPEVIRAAVQRVAAGATENLGMALDLPGGTRLFDFSLRPVLNETGEVVAMVPEAVEKTARVKAEQALQQVQKMEAIGSLTGGIAHDFNNLLIAVLGSLELLRRRMPQEAPLLRLVDNARTAAERGASLTTRMLAFARRQDLRRELIDLRQLVEDMTELLQSALGSTIAVETLFPLQLPAVETDPNQLESALLNLAVNARDAMGGEGRIVIAAREEAVPLGDSGLRPGRYVCLAVTDMGEGMDEATLKRATEPFFTTKGIGKGTGLGLSMVHGFAEQSDGVLRLHSTPRRGTTAEIWLPAQEALHGEPPVRQVTVLAPAGASTAPGLAILAVDDDDLVLTNTAEMLEDLGHHVAVAHSAKEALDLLERERYDLLVTDHAMPYMTGAQLALEVRARHPGLPVLMVSGYAELPTGVRLDLPRLSKPFTQRQLAEAVDGIAGLAARRG</sequence>
<organism evidence="10">
    <name type="scientific">Pseudomonas solani</name>
    <dbReference type="NCBI Taxonomy" id="2731552"/>
    <lineage>
        <taxon>Bacteria</taxon>
        <taxon>Pseudomonadati</taxon>
        <taxon>Pseudomonadota</taxon>
        <taxon>Gammaproteobacteria</taxon>
        <taxon>Pseudomonadales</taxon>
        <taxon>Pseudomonadaceae</taxon>
        <taxon>Pseudomonas</taxon>
    </lineage>
</organism>